<feature type="transmembrane region" description="Helical" evidence="8">
    <location>
        <begin position="219"/>
        <end position="245"/>
    </location>
</feature>
<dbReference type="GO" id="GO:0008233">
    <property type="term" value="F:peptidase activity"/>
    <property type="evidence" value="ECO:0007669"/>
    <property type="project" value="UniProtKB-KW"/>
</dbReference>
<dbReference type="InterPro" id="IPR013426">
    <property type="entry name" value="EpsH-like"/>
</dbReference>
<dbReference type="RefSeq" id="WP_160766749.1">
    <property type="nucleotide sequence ID" value="NZ_JAUSWK010000001.1"/>
</dbReference>
<reference evidence="9 12" key="2">
    <citation type="submission" date="2023-07" db="EMBL/GenBank/DDBJ databases">
        <title>Genomic Encyclopedia of Type Strains, Phase IV (KMG-IV): sequencing the most valuable type-strain genomes for metagenomic binning, comparative biology and taxonomic classification.</title>
        <authorList>
            <person name="Goeker M."/>
        </authorList>
    </citation>
    <scope>NUCLEOTIDE SEQUENCE [LARGE SCALE GENOMIC DNA]</scope>
    <source>
        <strain evidence="9 12">DSM 14432</strain>
    </source>
</reference>
<dbReference type="EMBL" id="WTYG01000002">
    <property type="protein sequence ID" value="MXP35682.1"/>
    <property type="molecule type" value="Genomic_DNA"/>
</dbReference>
<comment type="subcellular location">
    <subcellularLocation>
        <location evidence="1">Cell membrane</location>
        <topology evidence="1">Multi-pass membrane protein</topology>
    </subcellularLocation>
</comment>
<dbReference type="Proteomes" id="UP001238601">
    <property type="component" value="Unassembled WGS sequence"/>
</dbReference>
<accession>A0A6I4U9R8</accession>
<dbReference type="InterPro" id="IPR026392">
    <property type="entry name" value="Exo/Archaeosortase_dom"/>
</dbReference>
<keyword evidence="2" id="KW-1003">Cell membrane</keyword>
<keyword evidence="7 8" id="KW-0472">Membrane</keyword>
<dbReference type="Proteomes" id="UP000439914">
    <property type="component" value="Unassembled WGS sequence"/>
</dbReference>
<dbReference type="EMBL" id="JAUSWK010000001">
    <property type="protein sequence ID" value="MDQ0565305.1"/>
    <property type="molecule type" value="Genomic_DNA"/>
</dbReference>
<evidence type="ECO:0000313" key="12">
    <source>
        <dbReference type="Proteomes" id="UP001238601"/>
    </source>
</evidence>
<evidence type="ECO:0000256" key="3">
    <source>
        <dbReference type="ARBA" id="ARBA00022670"/>
    </source>
</evidence>
<evidence type="ECO:0000256" key="4">
    <source>
        <dbReference type="ARBA" id="ARBA00022692"/>
    </source>
</evidence>
<evidence type="ECO:0000313" key="9">
    <source>
        <dbReference type="EMBL" id="MDQ0565305.1"/>
    </source>
</evidence>
<feature type="transmembrane region" description="Helical" evidence="8">
    <location>
        <begin position="47"/>
        <end position="66"/>
    </location>
</feature>
<dbReference type="Pfam" id="PF09721">
    <property type="entry name" value="Exosortase_EpsH"/>
    <property type="match status" value="1"/>
</dbReference>
<organism evidence="10 11">
    <name type="scientific">Qipengyuania citrea</name>
    <dbReference type="NCBI Taxonomy" id="225971"/>
    <lineage>
        <taxon>Bacteria</taxon>
        <taxon>Pseudomonadati</taxon>
        <taxon>Pseudomonadota</taxon>
        <taxon>Alphaproteobacteria</taxon>
        <taxon>Sphingomonadales</taxon>
        <taxon>Erythrobacteraceae</taxon>
        <taxon>Qipengyuania</taxon>
    </lineage>
</organism>
<feature type="transmembrane region" description="Helical" evidence="8">
    <location>
        <begin position="78"/>
        <end position="96"/>
    </location>
</feature>
<evidence type="ECO:0000256" key="7">
    <source>
        <dbReference type="ARBA" id="ARBA00023136"/>
    </source>
</evidence>
<evidence type="ECO:0000256" key="8">
    <source>
        <dbReference type="SAM" id="Phobius"/>
    </source>
</evidence>
<sequence>MLRSPAATATRRGAFAIPGAMLALAALVLVALTFAEWRAMAHQWWNIDTYSHILLVPPIIAWLGWIRRDELARAGLRGWWPGLAWLVLGLAVWFVGREIAINTIAQGGAVMALQGAVLALWGLRAGLVLAFPLAYAFVLVPFGDEIIPPLQMVTAEIATALTRWSGIETVASGILIDTPAGLFIVAEECSGVKFLVAMLALGLLVAHTCFASWNRRAWFLIACVVVPIIANGIRAWATIFLAQYVGAEAAGGFDHIVYGWFFFALVLALVLGVAWRWFEREPEEAGWTAAGIAALPHVARWEGPGADRNLVLAAILLAAGSFAVAARLV</sequence>
<evidence type="ECO:0000256" key="1">
    <source>
        <dbReference type="ARBA" id="ARBA00004651"/>
    </source>
</evidence>
<keyword evidence="3" id="KW-0645">Protease</keyword>
<reference evidence="10 11" key="1">
    <citation type="submission" date="2019-12" db="EMBL/GenBank/DDBJ databases">
        <title>Genomic-based taxomic classification of the family Erythrobacteraceae.</title>
        <authorList>
            <person name="Xu L."/>
        </authorList>
    </citation>
    <scope>NUCLEOTIDE SEQUENCE [LARGE SCALE GENOMIC DNA]</scope>
    <source>
        <strain evidence="10 11">CGMCC 1.8703</strain>
    </source>
</reference>
<dbReference type="GeneID" id="93685664"/>
<dbReference type="NCBIfam" id="TIGR04178">
    <property type="entry name" value="exo_archaeo"/>
    <property type="match status" value="1"/>
</dbReference>
<dbReference type="EC" id="3.4.22.-" evidence="10"/>
<dbReference type="NCBIfam" id="TIGR03109">
    <property type="entry name" value="exosort_XrtA"/>
    <property type="match status" value="1"/>
</dbReference>
<dbReference type="InterPro" id="IPR019127">
    <property type="entry name" value="Exosortase"/>
</dbReference>
<dbReference type="GO" id="GO:0006508">
    <property type="term" value="P:proteolysis"/>
    <property type="evidence" value="ECO:0007669"/>
    <property type="project" value="UniProtKB-KW"/>
</dbReference>
<evidence type="ECO:0000256" key="2">
    <source>
        <dbReference type="ARBA" id="ARBA00022475"/>
    </source>
</evidence>
<feature type="transmembrane region" description="Helical" evidence="8">
    <location>
        <begin position="116"/>
        <end position="142"/>
    </location>
</feature>
<dbReference type="GO" id="GO:0005886">
    <property type="term" value="C:plasma membrane"/>
    <property type="evidence" value="ECO:0007669"/>
    <property type="project" value="UniProtKB-SubCell"/>
</dbReference>
<name>A0A6I4U9R8_9SPHN</name>
<proteinExistence type="predicted"/>
<keyword evidence="6 8" id="KW-1133">Transmembrane helix</keyword>
<evidence type="ECO:0000256" key="6">
    <source>
        <dbReference type="ARBA" id="ARBA00022989"/>
    </source>
</evidence>
<keyword evidence="12" id="KW-1185">Reference proteome</keyword>
<protein>
    <submittedName>
        <fullName evidence="10">Exosortase A</fullName>
        <ecNumber evidence="10">3.4.22.-</ecNumber>
    </submittedName>
</protein>
<keyword evidence="4 8" id="KW-0812">Transmembrane</keyword>
<feature type="transmembrane region" description="Helical" evidence="8">
    <location>
        <begin position="310"/>
        <end position="328"/>
    </location>
</feature>
<evidence type="ECO:0000313" key="11">
    <source>
        <dbReference type="Proteomes" id="UP000439914"/>
    </source>
</evidence>
<feature type="transmembrane region" description="Helical" evidence="8">
    <location>
        <begin position="257"/>
        <end position="278"/>
    </location>
</feature>
<feature type="transmembrane region" description="Helical" evidence="8">
    <location>
        <begin position="12"/>
        <end position="35"/>
    </location>
</feature>
<evidence type="ECO:0000256" key="5">
    <source>
        <dbReference type="ARBA" id="ARBA00022801"/>
    </source>
</evidence>
<dbReference type="NCBIfam" id="TIGR02602">
    <property type="entry name" value="8TM_EpsH"/>
    <property type="match status" value="1"/>
</dbReference>
<comment type="caution">
    <text evidence="10">The sequence shown here is derived from an EMBL/GenBank/DDBJ whole genome shotgun (WGS) entry which is preliminary data.</text>
</comment>
<keyword evidence="5 10" id="KW-0378">Hydrolase</keyword>
<dbReference type="AlphaFoldDB" id="A0A6I4U9R8"/>
<gene>
    <name evidence="10" type="primary">xrtA</name>
    <name evidence="10" type="ORF">GRI55_07830</name>
    <name evidence="9" type="ORF">QOZ97_000815</name>
</gene>
<feature type="transmembrane region" description="Helical" evidence="8">
    <location>
        <begin position="194"/>
        <end position="213"/>
    </location>
</feature>
<dbReference type="InterPro" id="IPR017540">
    <property type="entry name" value="Exosortase-1"/>
</dbReference>
<evidence type="ECO:0000313" key="10">
    <source>
        <dbReference type="EMBL" id="MXP35682.1"/>
    </source>
</evidence>